<dbReference type="Proteomes" id="UP000234323">
    <property type="component" value="Unassembled WGS sequence"/>
</dbReference>
<accession>A0A2I1H0H5</accession>
<comment type="caution">
    <text evidence="1">The sequence shown here is derived from an EMBL/GenBank/DDBJ whole genome shotgun (WGS) entry which is preliminary data.</text>
</comment>
<keyword evidence="2" id="KW-1185">Reference proteome</keyword>
<evidence type="ECO:0000313" key="2">
    <source>
        <dbReference type="Proteomes" id="UP000234323"/>
    </source>
</evidence>
<gene>
    <name evidence="1" type="ORF">RhiirA4_469977</name>
</gene>
<dbReference type="VEuPathDB" id="FungiDB:RhiirFUN_021074"/>
<protein>
    <submittedName>
        <fullName evidence="1">Uncharacterized protein</fullName>
    </submittedName>
</protein>
<proteinExistence type="predicted"/>
<organism evidence="1 2">
    <name type="scientific">Rhizophagus irregularis</name>
    <dbReference type="NCBI Taxonomy" id="588596"/>
    <lineage>
        <taxon>Eukaryota</taxon>
        <taxon>Fungi</taxon>
        <taxon>Fungi incertae sedis</taxon>
        <taxon>Mucoromycota</taxon>
        <taxon>Glomeromycotina</taxon>
        <taxon>Glomeromycetes</taxon>
        <taxon>Glomerales</taxon>
        <taxon>Glomeraceae</taxon>
        <taxon>Rhizophagus</taxon>
    </lineage>
</organism>
<dbReference type="VEuPathDB" id="FungiDB:FUN_013961"/>
<sequence length="347" mass="41859">MDNIIQETKEFFEGACNSLLINADKDPIIDDELINKMTFWDQAYSESKLTFIDLIKGIIPCELMFETKRKGKRLKIILKKVKENYKEEYIDPNRKVDILNLFNGLESLQSNIYFVSLSALIWKNEMLNSKKLEDLFYYNFKGEFDWNRTLQFISNRNKYKSREIDNDDVWEQSYKIKNFLKDLPTYEILYKREVNEIDTDQCIRCKNGVEDWDHIWTCEANELTIKEVIEQSIMDFEDTLLKVEKHGKVLYEKSEVYIGKEKYWELIRGVYNNKFNKISKDKEEKELVNELWNFIFEALKKEFWLKRCNEVNEIERKLNVTKADKRIRKLKDRDLTDDKKIDNHSKN</sequence>
<name>A0A2I1H0H5_9GLOM</name>
<dbReference type="VEuPathDB" id="FungiDB:RhiirFUN_017125"/>
<dbReference type="VEuPathDB" id="FungiDB:RhiirA1_459768"/>
<dbReference type="AlphaFoldDB" id="A0A2I1H0H5"/>
<dbReference type="VEuPathDB" id="FungiDB:RhiirA1_462786"/>
<reference evidence="1 2" key="1">
    <citation type="submission" date="2015-10" db="EMBL/GenBank/DDBJ databases">
        <title>Genome analyses suggest a sexual origin of heterokaryosis in a supposedly ancient asexual fungus.</title>
        <authorList>
            <person name="Ropars J."/>
            <person name="Sedzielewska K."/>
            <person name="Noel J."/>
            <person name="Charron P."/>
            <person name="Farinelli L."/>
            <person name="Marton T."/>
            <person name="Kruger M."/>
            <person name="Pelin A."/>
            <person name="Brachmann A."/>
            <person name="Corradi N."/>
        </authorList>
    </citation>
    <scope>NUCLEOTIDE SEQUENCE [LARGE SCALE GENOMIC DNA]</scope>
    <source>
        <strain evidence="1 2">A4</strain>
    </source>
</reference>
<dbReference type="EMBL" id="LLXI01001194">
    <property type="protein sequence ID" value="PKY52379.1"/>
    <property type="molecule type" value="Genomic_DNA"/>
</dbReference>
<evidence type="ECO:0000313" key="1">
    <source>
        <dbReference type="EMBL" id="PKY52379.1"/>
    </source>
</evidence>